<feature type="non-terminal residue" evidence="2">
    <location>
        <position position="72"/>
    </location>
</feature>
<comment type="caution">
    <text evidence="2">The sequence shown here is derived from an EMBL/GenBank/DDBJ whole genome shotgun (WGS) entry which is preliminary data.</text>
</comment>
<name>A0A8S3BX00_9BILA</name>
<dbReference type="GO" id="GO:0004190">
    <property type="term" value="F:aspartic-type endopeptidase activity"/>
    <property type="evidence" value="ECO:0007669"/>
    <property type="project" value="InterPro"/>
</dbReference>
<reference evidence="2" key="1">
    <citation type="submission" date="2021-02" db="EMBL/GenBank/DDBJ databases">
        <authorList>
            <person name="Nowell W R."/>
        </authorList>
    </citation>
    <scope>NUCLEOTIDE SEQUENCE</scope>
</reference>
<evidence type="ECO:0008006" key="4">
    <source>
        <dbReference type="Google" id="ProtNLM"/>
    </source>
</evidence>
<dbReference type="EMBL" id="CAJOBH010150464">
    <property type="protein sequence ID" value="CAF4843746.1"/>
    <property type="molecule type" value="Genomic_DNA"/>
</dbReference>
<evidence type="ECO:0000313" key="2">
    <source>
        <dbReference type="EMBL" id="CAF4843746.1"/>
    </source>
</evidence>
<dbReference type="Proteomes" id="UP000681967">
    <property type="component" value="Unassembled WGS sequence"/>
</dbReference>
<evidence type="ECO:0000256" key="1">
    <source>
        <dbReference type="SAM" id="MobiDB-lite"/>
    </source>
</evidence>
<evidence type="ECO:0000313" key="3">
    <source>
        <dbReference type="Proteomes" id="UP000681967"/>
    </source>
</evidence>
<feature type="region of interest" description="Disordered" evidence="1">
    <location>
        <begin position="22"/>
        <end position="43"/>
    </location>
</feature>
<organism evidence="2 3">
    <name type="scientific">Rotaria magnacalcarata</name>
    <dbReference type="NCBI Taxonomy" id="392030"/>
    <lineage>
        <taxon>Eukaryota</taxon>
        <taxon>Metazoa</taxon>
        <taxon>Spiralia</taxon>
        <taxon>Gnathifera</taxon>
        <taxon>Rotifera</taxon>
        <taxon>Eurotatoria</taxon>
        <taxon>Bdelloidea</taxon>
        <taxon>Philodinida</taxon>
        <taxon>Philodinidae</taxon>
        <taxon>Rotaria</taxon>
    </lineage>
</organism>
<sequence>MLSLLSIWSCCEILSKPKKHVKRYRDGGTSTKKKPSFPHSSSSIEVPVNNVNIKVLIDTGAAISLIDENTLN</sequence>
<dbReference type="AlphaFoldDB" id="A0A8S3BX00"/>
<dbReference type="Gene3D" id="2.40.70.10">
    <property type="entry name" value="Acid Proteases"/>
    <property type="match status" value="1"/>
</dbReference>
<protein>
    <recommendedName>
        <fullName evidence="4">Peptidase A2 domain-containing protein</fullName>
    </recommendedName>
</protein>
<proteinExistence type="predicted"/>
<dbReference type="InterPro" id="IPR001969">
    <property type="entry name" value="Aspartic_peptidase_AS"/>
</dbReference>
<gene>
    <name evidence="2" type="ORF">BYL167_LOCUS49913</name>
</gene>
<dbReference type="InterPro" id="IPR021109">
    <property type="entry name" value="Peptidase_aspartic_dom_sf"/>
</dbReference>
<accession>A0A8S3BX00</accession>
<dbReference type="SUPFAM" id="SSF50630">
    <property type="entry name" value="Acid proteases"/>
    <property type="match status" value="1"/>
</dbReference>
<dbReference type="GO" id="GO:0006508">
    <property type="term" value="P:proteolysis"/>
    <property type="evidence" value="ECO:0007669"/>
    <property type="project" value="InterPro"/>
</dbReference>
<dbReference type="PROSITE" id="PS00141">
    <property type="entry name" value="ASP_PROTEASE"/>
    <property type="match status" value="1"/>
</dbReference>